<dbReference type="SMART" id="SM00089">
    <property type="entry name" value="PKD"/>
    <property type="match status" value="3"/>
</dbReference>
<evidence type="ECO:0000256" key="9">
    <source>
        <dbReference type="ARBA" id="ARBA00023273"/>
    </source>
</evidence>
<keyword evidence="17" id="KW-1185">Reference proteome</keyword>
<evidence type="ECO:0000256" key="11">
    <source>
        <dbReference type="ARBA" id="ARBA00023326"/>
    </source>
</evidence>
<dbReference type="OrthoDB" id="9802683at2"/>
<keyword evidence="10" id="KW-0326">Glycosidase</keyword>
<feature type="domain" description="PKD" evidence="14">
    <location>
        <begin position="1018"/>
        <end position="1106"/>
    </location>
</feature>
<keyword evidence="3" id="KW-0812">Transmembrane</keyword>
<evidence type="ECO:0000256" key="12">
    <source>
        <dbReference type="SAM" id="SignalP"/>
    </source>
</evidence>
<dbReference type="PROSITE" id="PS50093">
    <property type="entry name" value="PKD"/>
    <property type="match status" value="3"/>
</dbReference>
<evidence type="ECO:0000256" key="2">
    <source>
        <dbReference type="ARBA" id="ARBA00004316"/>
    </source>
</evidence>
<evidence type="ECO:0000259" key="13">
    <source>
        <dbReference type="PROSITE" id="PS50025"/>
    </source>
</evidence>
<keyword evidence="7" id="KW-0472">Membrane</keyword>
<feature type="domain" description="Fibronectin type-III" evidence="15">
    <location>
        <begin position="458"/>
        <end position="556"/>
    </location>
</feature>
<evidence type="ECO:0000313" key="16">
    <source>
        <dbReference type="EMBL" id="QDP95167.1"/>
    </source>
</evidence>
<evidence type="ECO:0000256" key="3">
    <source>
        <dbReference type="ARBA" id="ARBA00022692"/>
    </source>
</evidence>
<dbReference type="InterPro" id="IPR006558">
    <property type="entry name" value="LamG-like"/>
</dbReference>
<accession>A0A516PVF0</accession>
<dbReference type="GO" id="GO:0000272">
    <property type="term" value="P:polysaccharide catabolic process"/>
    <property type="evidence" value="ECO:0007669"/>
    <property type="project" value="UniProtKB-KW"/>
</dbReference>
<dbReference type="SUPFAM" id="SSF49265">
    <property type="entry name" value="Fibronectin type III"/>
    <property type="match status" value="1"/>
</dbReference>
<dbReference type="CDD" id="cd00110">
    <property type="entry name" value="LamG"/>
    <property type="match status" value="1"/>
</dbReference>
<dbReference type="PROSITE" id="PS50025">
    <property type="entry name" value="LAM_G_DOMAIN"/>
    <property type="match status" value="1"/>
</dbReference>
<dbReference type="RefSeq" id="WP_143985149.1">
    <property type="nucleotide sequence ID" value="NZ_CP041692.1"/>
</dbReference>
<gene>
    <name evidence="16" type="ORF">FOE78_03885</name>
</gene>
<keyword evidence="10" id="KW-0378">Hydrolase</keyword>
<evidence type="ECO:0000256" key="5">
    <source>
        <dbReference type="ARBA" id="ARBA00022737"/>
    </source>
</evidence>
<dbReference type="InterPro" id="IPR013783">
    <property type="entry name" value="Ig-like_fold"/>
</dbReference>
<evidence type="ECO:0000259" key="15">
    <source>
        <dbReference type="PROSITE" id="PS50853"/>
    </source>
</evidence>
<keyword evidence="11" id="KW-0624">Polysaccharide degradation</keyword>
<dbReference type="Proteomes" id="UP000319263">
    <property type="component" value="Chromosome"/>
</dbReference>
<dbReference type="GO" id="GO:0005261">
    <property type="term" value="F:monoatomic cation channel activity"/>
    <property type="evidence" value="ECO:0007669"/>
    <property type="project" value="TreeGrafter"/>
</dbReference>
<keyword evidence="6" id="KW-1133">Transmembrane helix</keyword>
<feature type="domain" description="Laminin G" evidence="13">
    <location>
        <begin position="849"/>
        <end position="1030"/>
    </location>
</feature>
<dbReference type="Gene3D" id="2.60.40.10">
    <property type="entry name" value="Immunoglobulins"/>
    <property type="match status" value="4"/>
</dbReference>
<evidence type="ECO:0000313" key="17">
    <source>
        <dbReference type="Proteomes" id="UP000319263"/>
    </source>
</evidence>
<evidence type="ECO:0000256" key="10">
    <source>
        <dbReference type="ARBA" id="ARBA00023295"/>
    </source>
</evidence>
<evidence type="ECO:0000256" key="7">
    <source>
        <dbReference type="ARBA" id="ARBA00023136"/>
    </source>
</evidence>
<dbReference type="PANTHER" id="PTHR46730">
    <property type="entry name" value="POLYCYSTIN-1"/>
    <property type="match status" value="1"/>
</dbReference>
<keyword evidence="8" id="KW-1015">Disulfide bond</keyword>
<dbReference type="InterPro" id="IPR022409">
    <property type="entry name" value="PKD/Chitinase_dom"/>
</dbReference>
<reference evidence="16 17" key="1">
    <citation type="submission" date="2019-07" db="EMBL/GenBank/DDBJ databases">
        <title>Microlunatus dokdonensis sp. nov. isolated from the rhizospheric soil of the wild plant Elymus tsukushiensis.</title>
        <authorList>
            <person name="Ghim S.-Y."/>
            <person name="Hwang Y.-J."/>
            <person name="Son J.-S."/>
            <person name="Shin J.-H."/>
        </authorList>
    </citation>
    <scope>NUCLEOTIDE SEQUENCE [LARGE SCALE GENOMIC DNA]</scope>
    <source>
        <strain evidence="16 17">KUDC0627</strain>
    </source>
</reference>
<proteinExistence type="predicted"/>
<dbReference type="SUPFAM" id="SSF50998">
    <property type="entry name" value="Quinoprotein alcohol dehydrogenase-like"/>
    <property type="match status" value="1"/>
</dbReference>
<keyword evidence="5" id="KW-0677">Repeat</keyword>
<dbReference type="Pfam" id="PF18911">
    <property type="entry name" value="PKD_4"/>
    <property type="match status" value="3"/>
</dbReference>
<evidence type="ECO:0000256" key="1">
    <source>
        <dbReference type="ARBA" id="ARBA00004141"/>
    </source>
</evidence>
<dbReference type="InterPro" id="IPR013320">
    <property type="entry name" value="ConA-like_dom_sf"/>
</dbReference>
<keyword evidence="9" id="KW-0966">Cell projection</keyword>
<keyword evidence="4 12" id="KW-0732">Signal</keyword>
<evidence type="ECO:0000256" key="6">
    <source>
        <dbReference type="ARBA" id="ARBA00022989"/>
    </source>
</evidence>
<dbReference type="InterPro" id="IPR003961">
    <property type="entry name" value="FN3_dom"/>
</dbReference>
<comment type="subcellular location">
    <subcellularLocation>
        <location evidence="2">Cell projection</location>
    </subcellularLocation>
    <subcellularLocation>
        <location evidence="1">Membrane</location>
        <topology evidence="1">Multi-pass membrane protein</topology>
    </subcellularLocation>
</comment>
<dbReference type="KEGG" id="mik:FOE78_03885"/>
<sequence>MSKSLRLRRVIAGSAAFFTALAGAIFFAGLTAPSAHAAVSPVVPRPANAVTADVLPTVQIDNNGIVWTQAIHGNTVYAGGSFSYARPAGAAAGTNQTSRPNLLAYDITTGQLNTGFNPAPNAVVKALTVSPDGSRLYVGGSFTTIGGQTRYRIAAFNTATGALISSFAPSLNSTVTAIAATNDTVYVGGWFSTANGNGRTRLAAFQASNGALLTWAPTANADITSMVMTPDGSKVVIGGAFQNISGVPNIGVAAVSASTGVPVSWPVNSVVQNGAAQAGTYSLSADNDTIYGTSYNFGDGNFEGEFAMNTDGSIKWLADCHGDTYSAFSVNNIVYGAGHQHFCSNIGGYPEFNPRIEKHIVAFTKDATGTVLPNGEGGAGYGNFAGQPSPSIIDYFPDFTTANVSGAHQAVWSLTGNSQYLAAGGEFPTAGGKAQQGLVRFAISSIAPNKVGVKDLGGTTNPTVSAIPGYGVRINWKLNWDPDDMALTYKVIRQDKGTGAPLQTVTYNSTWWTRPTVSFVDKTAQPGQSYNYRIIVSDPSGNGTQSDWVGATMAAGSISDYSKDVLNDGASNYWPLDDAGQSTLSDLAGGSSMTAQAGITSVTPGAINGTDNAAAFNGSANAGTQTAVSGPQTFSAETWIKTTTTQGGKILGFGGSPVGSTSSSYDRHIYMDNAGHITFGVYPGAVRTVTTSGTYNDGQWHHIVASLSSAGMELWVDGVRRGVDASTTSAQDYTGYWRLGGDNLGGWPNTGSSTNFSGQIDDTAIYPTALTATQIRDHYTEAGGTLNIPAQPSDAYGKAVYNDNPTLYWRLDDASGPTIADAGTNLQPGVASGGISYRSSSPVTANGTGVTFDGSSGTIASANQFTNPTTYSLELWFNTTTTHGGKLIGFGDKQSGTSSNYDRHVYMENSGQLTFGTYTGTTNTATSADSYNDGKWHYLVATQGSDGMKLYVDDQLVGTNSQTQAQSYAGYWRVGGDTVWSGDSNFFAGSIDEVAVYPTVLSQADVDDHYAASPAAVINKAPTAAFTSSCTERDCTFDGSGSADPDGSIAGYAWDFGDGSTSTDAKPSHSYSADGTYTVALTVTDNQGKTDVVKHDVTVKANQKPVAAFTPTTDGLKVSVDASASSDPDGTISSYAWDFGDGATDTGKTATHTYAAAGDYTVKLTVTDNDGATDSTTKTVTVAVPVNQKPTAAFTTTTDDLKVSVDGSGSSDPDGTISSYAWDFGDGATDTGKTASHTYAAAGDYTVKLTVTDNDGATDSATKTVTVTAPPTGPDVIAKDDFNRDTTRWGTADDGGAWTYPAGGGAFSTNGETGDVKLTAGTAAIATLNDVSAADFNFSIDMSADKVVAGGGANVGVIGRKIGNTYYSIKVRYLANGVVHLVAARTVSNSETIIQEINVPGVTYAAGDVLHLDASMTGASPTTLAATVWKDGTTKPANPQLSVTDSTAALQSPGAVGVACYLSSAASNGPVTVSLDDMVVTSTDGTQ</sequence>
<dbReference type="SMART" id="SM00282">
    <property type="entry name" value="LamG"/>
    <property type="match status" value="2"/>
</dbReference>
<feature type="domain" description="PKD" evidence="14">
    <location>
        <begin position="1186"/>
        <end position="1270"/>
    </location>
</feature>
<evidence type="ECO:0000259" key="14">
    <source>
        <dbReference type="PROSITE" id="PS50093"/>
    </source>
</evidence>
<dbReference type="SUPFAM" id="SSF49899">
    <property type="entry name" value="Concanavalin A-like lectins/glucanases"/>
    <property type="match status" value="2"/>
</dbReference>
<dbReference type="InterPro" id="IPR035986">
    <property type="entry name" value="PKD_dom_sf"/>
</dbReference>
<feature type="signal peptide" evidence="12">
    <location>
        <begin position="1"/>
        <end position="37"/>
    </location>
</feature>
<dbReference type="Gene3D" id="2.60.120.200">
    <property type="match status" value="2"/>
</dbReference>
<dbReference type="SMART" id="SM00560">
    <property type="entry name" value="LamGL"/>
    <property type="match status" value="2"/>
</dbReference>
<feature type="domain" description="PKD" evidence="14">
    <location>
        <begin position="1101"/>
        <end position="1189"/>
    </location>
</feature>
<dbReference type="InterPro" id="IPR000601">
    <property type="entry name" value="PKD_dom"/>
</dbReference>
<dbReference type="GO" id="GO:0006816">
    <property type="term" value="P:calcium ion transport"/>
    <property type="evidence" value="ECO:0007669"/>
    <property type="project" value="TreeGrafter"/>
</dbReference>
<organism evidence="16 17">
    <name type="scientific">Microlunatus elymi</name>
    <dbReference type="NCBI Taxonomy" id="2596828"/>
    <lineage>
        <taxon>Bacteria</taxon>
        <taxon>Bacillati</taxon>
        <taxon>Actinomycetota</taxon>
        <taxon>Actinomycetes</taxon>
        <taxon>Propionibacteriales</taxon>
        <taxon>Propionibacteriaceae</taxon>
        <taxon>Microlunatus</taxon>
    </lineage>
</organism>
<keyword evidence="11" id="KW-0119">Carbohydrate metabolism</keyword>
<evidence type="ECO:0000256" key="4">
    <source>
        <dbReference type="ARBA" id="ARBA00022729"/>
    </source>
</evidence>
<dbReference type="PANTHER" id="PTHR46730:SF4">
    <property type="entry name" value="POLYCYSTIC KIDNEY DISEASE PROTEIN 1-LIKE 1"/>
    <property type="match status" value="1"/>
</dbReference>
<dbReference type="CDD" id="cd00146">
    <property type="entry name" value="PKD"/>
    <property type="match status" value="3"/>
</dbReference>
<dbReference type="PROSITE" id="PS50853">
    <property type="entry name" value="FN3"/>
    <property type="match status" value="1"/>
</dbReference>
<feature type="chain" id="PRO_5022109327" evidence="12">
    <location>
        <begin position="38"/>
        <end position="1487"/>
    </location>
</feature>
<dbReference type="GO" id="GO:0005886">
    <property type="term" value="C:plasma membrane"/>
    <property type="evidence" value="ECO:0007669"/>
    <property type="project" value="TreeGrafter"/>
</dbReference>
<dbReference type="Pfam" id="PF12768">
    <property type="entry name" value="Rax2"/>
    <property type="match status" value="1"/>
</dbReference>
<dbReference type="EMBL" id="CP041692">
    <property type="protein sequence ID" value="QDP95167.1"/>
    <property type="molecule type" value="Genomic_DNA"/>
</dbReference>
<dbReference type="InterPro" id="IPR036116">
    <property type="entry name" value="FN3_sf"/>
</dbReference>
<evidence type="ECO:0000256" key="8">
    <source>
        <dbReference type="ARBA" id="ARBA00023157"/>
    </source>
</evidence>
<dbReference type="GO" id="GO:0042995">
    <property type="term" value="C:cell projection"/>
    <property type="evidence" value="ECO:0007669"/>
    <property type="project" value="UniProtKB-SubCell"/>
</dbReference>
<dbReference type="SUPFAM" id="SSF49299">
    <property type="entry name" value="PKD domain"/>
    <property type="match status" value="3"/>
</dbReference>
<dbReference type="InterPro" id="IPR024982">
    <property type="entry name" value="Rax2-like_C"/>
</dbReference>
<name>A0A516PVF0_9ACTN</name>
<dbReference type="InterPro" id="IPR001791">
    <property type="entry name" value="Laminin_G"/>
</dbReference>
<dbReference type="GO" id="GO:0016798">
    <property type="term" value="F:hydrolase activity, acting on glycosyl bonds"/>
    <property type="evidence" value="ECO:0007669"/>
    <property type="project" value="UniProtKB-KW"/>
</dbReference>
<protein>
    <submittedName>
        <fullName evidence="16">PKD domain-containing protein</fullName>
    </submittedName>
</protein>
<dbReference type="Pfam" id="PF13385">
    <property type="entry name" value="Laminin_G_3"/>
    <property type="match status" value="2"/>
</dbReference>
<dbReference type="InterPro" id="IPR011047">
    <property type="entry name" value="Quinoprotein_ADH-like_sf"/>
</dbReference>